<feature type="domain" description="C2H2-type" evidence="11">
    <location>
        <begin position="136"/>
        <end position="164"/>
    </location>
</feature>
<dbReference type="FunFam" id="3.30.160.60:FF:001573">
    <property type="entry name" value="Zinc finger protein 407"/>
    <property type="match status" value="1"/>
</dbReference>
<evidence type="ECO:0000256" key="5">
    <source>
        <dbReference type="ARBA" id="ARBA00022833"/>
    </source>
</evidence>
<dbReference type="GO" id="GO:0000981">
    <property type="term" value="F:DNA-binding transcription factor activity, RNA polymerase II-specific"/>
    <property type="evidence" value="ECO:0007669"/>
    <property type="project" value="TreeGrafter"/>
</dbReference>
<proteinExistence type="predicted"/>
<reference evidence="13" key="1">
    <citation type="submission" date="2013-03" db="EMBL/GenBank/DDBJ databases">
        <title>The Genome Sequence of Anopheles christyi ACHKN1017.</title>
        <authorList>
            <consortium name="The Broad Institute Genomics Platform"/>
            <person name="Neafsey D.E."/>
            <person name="Besansky N."/>
            <person name="Walker B."/>
            <person name="Young S.K."/>
            <person name="Zeng Q."/>
            <person name="Gargeya S."/>
            <person name="Fitzgerald M."/>
            <person name="Haas B."/>
            <person name="Abouelleil A."/>
            <person name="Allen A.W."/>
            <person name="Alvarado L."/>
            <person name="Arachchi H.M."/>
            <person name="Berlin A.M."/>
            <person name="Chapman S.B."/>
            <person name="Gainer-Dewar J."/>
            <person name="Goldberg J."/>
            <person name="Griggs A."/>
            <person name="Gujja S."/>
            <person name="Hansen M."/>
            <person name="Howarth C."/>
            <person name="Imamovic A."/>
            <person name="Ireland A."/>
            <person name="Larimer J."/>
            <person name="McCowan C."/>
            <person name="Murphy C."/>
            <person name="Pearson M."/>
            <person name="Poon T.W."/>
            <person name="Priest M."/>
            <person name="Roberts A."/>
            <person name="Saif S."/>
            <person name="Shea T."/>
            <person name="Sisk P."/>
            <person name="Sykes S."/>
            <person name="Wortman J."/>
            <person name="Nusbaum C."/>
            <person name="Birren B."/>
        </authorList>
    </citation>
    <scope>NUCLEOTIDE SEQUENCE [LARGE SCALE GENOMIC DNA]</scope>
    <source>
        <strain evidence="13">ACHKN1017</strain>
    </source>
</reference>
<reference evidence="12" key="2">
    <citation type="submission" date="2020-05" db="UniProtKB">
        <authorList>
            <consortium name="EnsemblMetazoa"/>
        </authorList>
    </citation>
    <scope>IDENTIFICATION</scope>
    <source>
        <strain evidence="12">ACHKN1017</strain>
    </source>
</reference>
<evidence type="ECO:0000256" key="9">
    <source>
        <dbReference type="PROSITE-ProRule" id="PRU00042"/>
    </source>
</evidence>
<keyword evidence="5" id="KW-0862">Zinc</keyword>
<feature type="region of interest" description="Disordered" evidence="10">
    <location>
        <begin position="104"/>
        <end position="134"/>
    </location>
</feature>
<dbReference type="SMART" id="SM00355">
    <property type="entry name" value="ZnF_C2H2"/>
    <property type="match status" value="8"/>
</dbReference>
<dbReference type="FunFam" id="3.30.160.60:FF:003317">
    <property type="entry name" value="Zinc finger protein 322"/>
    <property type="match status" value="1"/>
</dbReference>
<keyword evidence="3" id="KW-0677">Repeat</keyword>
<dbReference type="GO" id="GO:0003677">
    <property type="term" value="F:DNA binding"/>
    <property type="evidence" value="ECO:0007669"/>
    <property type="project" value="UniProtKB-KW"/>
</dbReference>
<evidence type="ECO:0000256" key="4">
    <source>
        <dbReference type="ARBA" id="ARBA00022771"/>
    </source>
</evidence>
<evidence type="ECO:0000256" key="3">
    <source>
        <dbReference type="ARBA" id="ARBA00022737"/>
    </source>
</evidence>
<dbReference type="PROSITE" id="PS50157">
    <property type="entry name" value="ZINC_FINGER_C2H2_2"/>
    <property type="match status" value="6"/>
</dbReference>
<dbReference type="FunFam" id="3.30.160.60:FF:002582">
    <property type="entry name" value="CCCTC-binding factor (zinc finger protein)"/>
    <property type="match status" value="1"/>
</dbReference>
<feature type="compositionally biased region" description="Basic and acidic residues" evidence="10">
    <location>
        <begin position="65"/>
        <end position="78"/>
    </location>
</feature>
<name>A0A182JYY2_9DIPT</name>
<dbReference type="Pfam" id="PF00096">
    <property type="entry name" value="zf-C2H2"/>
    <property type="match status" value="4"/>
</dbReference>
<keyword evidence="8" id="KW-0539">Nucleus</keyword>
<dbReference type="FunFam" id="3.30.160.60:FF:001253">
    <property type="entry name" value="Zinc finger protein 408"/>
    <property type="match status" value="1"/>
</dbReference>
<feature type="compositionally biased region" description="Polar residues" evidence="10">
    <location>
        <begin position="303"/>
        <end position="329"/>
    </location>
</feature>
<evidence type="ECO:0000256" key="7">
    <source>
        <dbReference type="ARBA" id="ARBA00023163"/>
    </source>
</evidence>
<accession>A0A182JYY2</accession>
<dbReference type="SUPFAM" id="SSF57667">
    <property type="entry name" value="beta-beta-alpha zinc fingers"/>
    <property type="match status" value="4"/>
</dbReference>
<keyword evidence="4 9" id="KW-0863">Zinc-finger</keyword>
<sequence>MMCTKSLSCILCGQPNFPTIDALRVSLLKVTARPLKCPICGDELLGLDKLTIHLFGHSLLEDQQTEHVPVDQGTKDDTSSQSNTTFASSSFKTLRKVRKKVAHEAEARHLNGSDGPACSTMSPALEKSQVGPSNANHCSECDVVFRNSALLKMHREVFHDSTNIATTTTQVGVYDKRFHCHICPKEFKMKGSLKIHMRVVHDAGSKKLCLDSDSAATLSRAIESSSHMATDACLATGVNSLGNPSASVAQANGPTMVPIQMLFQPQLSPANDAVPLPPEPHIIQIIDPRQLAQVVYLPPNAGSQQVSLPTQPSTHNAGVSQQARESFSLPSSPQQQHQQQPHDNAKQWECEVCRKSFTTKYFLKKHNRLHTGEMPYTCGICKKSFTFQQSYHKHLLYHSDEKPHVCSVCNRAFKELSTLHNHQRIHSGEKPFACETCGKCFRQRVSYLVHRRIHTGLMPYKCSGCDKSFRYKVSQRTHKCPASPPGTVVRKTGDLLQKLLQSSSILPEASPSSMQQQPKEPIFMEGSLPCNAITESTEEEDKQTADYVNRTLDELVKGTYDKLDISNASSPSLLYDPQLQPQSTLYSDAGIANQLRSLADQPQAQSSANSETNFPRIESLCLLSPSAFDNGQLEDLEGLKLDNGW</sequence>
<feature type="domain" description="C2H2-type" evidence="11">
    <location>
        <begin position="376"/>
        <end position="403"/>
    </location>
</feature>
<feature type="region of interest" description="Disordered" evidence="10">
    <location>
        <begin position="65"/>
        <end position="87"/>
    </location>
</feature>
<keyword evidence="6" id="KW-0805">Transcription regulation</keyword>
<dbReference type="Pfam" id="PF12874">
    <property type="entry name" value="zf-met"/>
    <property type="match status" value="1"/>
</dbReference>
<dbReference type="PROSITE" id="PS00028">
    <property type="entry name" value="ZINC_FINGER_C2H2_1"/>
    <property type="match status" value="7"/>
</dbReference>
<dbReference type="AlphaFoldDB" id="A0A182JYY2"/>
<evidence type="ECO:0000313" key="13">
    <source>
        <dbReference type="Proteomes" id="UP000075881"/>
    </source>
</evidence>
<evidence type="ECO:0000256" key="6">
    <source>
        <dbReference type="ARBA" id="ARBA00023015"/>
    </source>
</evidence>
<feature type="domain" description="C2H2-type" evidence="11">
    <location>
        <begin position="432"/>
        <end position="459"/>
    </location>
</feature>
<dbReference type="Gene3D" id="3.30.160.60">
    <property type="entry name" value="Classic Zinc Finger"/>
    <property type="match status" value="6"/>
</dbReference>
<dbReference type="STRING" id="43041.A0A182JYY2"/>
<evidence type="ECO:0000313" key="12">
    <source>
        <dbReference type="EnsemblMetazoa" id="ACHR003714-PA"/>
    </source>
</evidence>
<keyword evidence="13" id="KW-1185">Reference proteome</keyword>
<feature type="domain" description="C2H2-type" evidence="11">
    <location>
        <begin position="404"/>
        <end position="431"/>
    </location>
</feature>
<feature type="compositionally biased region" description="Low complexity" evidence="10">
    <location>
        <begin position="330"/>
        <end position="342"/>
    </location>
</feature>
<organism evidence="12 13">
    <name type="scientific">Anopheles christyi</name>
    <dbReference type="NCBI Taxonomy" id="43041"/>
    <lineage>
        <taxon>Eukaryota</taxon>
        <taxon>Metazoa</taxon>
        <taxon>Ecdysozoa</taxon>
        <taxon>Arthropoda</taxon>
        <taxon>Hexapoda</taxon>
        <taxon>Insecta</taxon>
        <taxon>Pterygota</taxon>
        <taxon>Neoptera</taxon>
        <taxon>Endopterygota</taxon>
        <taxon>Diptera</taxon>
        <taxon>Nematocera</taxon>
        <taxon>Culicoidea</taxon>
        <taxon>Culicidae</taxon>
        <taxon>Anophelinae</taxon>
        <taxon>Anopheles</taxon>
    </lineage>
</organism>
<keyword evidence="7" id="KW-0804">Transcription</keyword>
<dbReference type="GO" id="GO:0005634">
    <property type="term" value="C:nucleus"/>
    <property type="evidence" value="ECO:0007669"/>
    <property type="project" value="UniProtKB-SubCell"/>
</dbReference>
<dbReference type="InterPro" id="IPR036236">
    <property type="entry name" value="Znf_C2H2_sf"/>
</dbReference>
<evidence type="ECO:0000256" key="10">
    <source>
        <dbReference type="SAM" id="MobiDB-lite"/>
    </source>
</evidence>
<keyword evidence="2" id="KW-0479">Metal-binding</keyword>
<evidence type="ECO:0000256" key="2">
    <source>
        <dbReference type="ARBA" id="ARBA00022723"/>
    </source>
</evidence>
<dbReference type="EnsemblMetazoa" id="ACHR003714-RA">
    <property type="protein sequence ID" value="ACHR003714-PA"/>
    <property type="gene ID" value="ACHR003714"/>
</dbReference>
<dbReference type="PANTHER" id="PTHR24394">
    <property type="entry name" value="ZINC FINGER PROTEIN"/>
    <property type="match status" value="1"/>
</dbReference>
<feature type="domain" description="C2H2-type" evidence="11">
    <location>
        <begin position="348"/>
        <end position="375"/>
    </location>
</feature>
<dbReference type="VEuPathDB" id="VectorBase:ACHR003714"/>
<dbReference type="Proteomes" id="UP000075881">
    <property type="component" value="Unassembled WGS sequence"/>
</dbReference>
<protein>
    <recommendedName>
        <fullName evidence="11">C2H2-type domain-containing protein</fullName>
    </recommendedName>
</protein>
<evidence type="ECO:0000256" key="8">
    <source>
        <dbReference type="ARBA" id="ARBA00023242"/>
    </source>
</evidence>
<dbReference type="PANTHER" id="PTHR24394:SF48">
    <property type="entry name" value="ZINC FINGER PROTEIN 771"/>
    <property type="match status" value="1"/>
</dbReference>
<evidence type="ECO:0000256" key="1">
    <source>
        <dbReference type="ARBA" id="ARBA00004123"/>
    </source>
</evidence>
<comment type="subcellular location">
    <subcellularLocation>
        <location evidence="1">Nucleus</location>
    </subcellularLocation>
</comment>
<dbReference type="InterPro" id="IPR013087">
    <property type="entry name" value="Znf_C2H2_type"/>
</dbReference>
<feature type="region of interest" description="Disordered" evidence="10">
    <location>
        <begin position="303"/>
        <end position="345"/>
    </location>
</feature>
<dbReference type="GO" id="GO:0008270">
    <property type="term" value="F:zinc ion binding"/>
    <property type="evidence" value="ECO:0007669"/>
    <property type="project" value="UniProtKB-KW"/>
</dbReference>
<feature type="domain" description="C2H2-type" evidence="11">
    <location>
        <begin position="178"/>
        <end position="206"/>
    </location>
</feature>
<evidence type="ECO:0000259" key="11">
    <source>
        <dbReference type="PROSITE" id="PS50157"/>
    </source>
</evidence>